<feature type="domain" description="Major facilitator superfamily (MFS) profile" evidence="6">
    <location>
        <begin position="14"/>
        <end position="446"/>
    </location>
</feature>
<dbReference type="Gene3D" id="1.20.1720.10">
    <property type="entry name" value="Multidrug resistance protein D"/>
    <property type="match status" value="1"/>
</dbReference>
<dbReference type="InterPro" id="IPR036259">
    <property type="entry name" value="MFS_trans_sf"/>
</dbReference>
<feature type="transmembrane region" description="Helical" evidence="5">
    <location>
        <begin position="269"/>
        <end position="290"/>
    </location>
</feature>
<feature type="transmembrane region" description="Helical" evidence="5">
    <location>
        <begin position="199"/>
        <end position="219"/>
    </location>
</feature>
<sequence length="517" mass="52529">MNTPPPPPAAPRQVLIVASIVSCLVMLDSNIVAVALPTIAHSLAASFSDVQWVITAYILPFAALLMAAGSFADLAGRRRAVLLGQVIFAIASLFCGIASSALMLNLARALQGVGASLLLTAALAVINHGFQGAARARAYAFWGACIGIAITSGPIVGGIISSTLGWHWAFLINLPLCAVLILATLKVIPESRNPEARRVDWAGIVLFTGGLFLLTWAVISGNALGWNSPAILARLLGGLALLVAFALVEHFQSQPMVDPRLLRTRDFAGSAAAMVGYAAAAQVMIFYLPLYLQNTYAFTPAVAGVAMLPFALPMFIVPRLVGQLAHSWSSKGLLGFGLAVTTVANAVLALLAVNQVSYVAMALGMALAGTGAGLLNGETAKAVQSTLPANQSGMASGVSATLRFSALLIGVAALGAVLSAATASAIHGTSTLWGMDPSAAWEAAKQFAAGDTGGALRGVSPNEQPAATAALRAAFASGFSITAWGAAAVGLMTCGLTLSLLGAGATAPGELHVAPGE</sequence>
<feature type="transmembrane region" description="Helical" evidence="5">
    <location>
        <begin position="81"/>
        <end position="103"/>
    </location>
</feature>
<feature type="transmembrane region" description="Helical" evidence="5">
    <location>
        <begin position="231"/>
        <end position="248"/>
    </location>
</feature>
<dbReference type="PRINTS" id="PR01036">
    <property type="entry name" value="TCRTETB"/>
</dbReference>
<dbReference type="Pfam" id="PF07690">
    <property type="entry name" value="MFS_1"/>
    <property type="match status" value="1"/>
</dbReference>
<feature type="transmembrane region" description="Helical" evidence="5">
    <location>
        <begin position="358"/>
        <end position="375"/>
    </location>
</feature>
<comment type="caution">
    <text evidence="7">The sequence shown here is derived from an EMBL/GenBank/DDBJ whole genome shotgun (WGS) entry which is preliminary data.</text>
</comment>
<dbReference type="PROSITE" id="PS50850">
    <property type="entry name" value="MFS"/>
    <property type="match status" value="1"/>
</dbReference>
<evidence type="ECO:0000259" key="6">
    <source>
        <dbReference type="PROSITE" id="PS50850"/>
    </source>
</evidence>
<proteinExistence type="predicted"/>
<dbReference type="EMBL" id="JAXCLA010000004">
    <property type="protein sequence ID" value="MDY0745267.1"/>
    <property type="molecule type" value="Genomic_DNA"/>
</dbReference>
<name>A0ABU5DG62_9BURK</name>
<dbReference type="Gene3D" id="1.20.1250.20">
    <property type="entry name" value="MFS general substrate transporter like domains"/>
    <property type="match status" value="1"/>
</dbReference>
<evidence type="ECO:0000256" key="2">
    <source>
        <dbReference type="ARBA" id="ARBA00022692"/>
    </source>
</evidence>
<feature type="transmembrane region" description="Helical" evidence="5">
    <location>
        <begin position="333"/>
        <end position="352"/>
    </location>
</feature>
<feature type="transmembrane region" description="Helical" evidence="5">
    <location>
        <begin position="404"/>
        <end position="426"/>
    </location>
</feature>
<gene>
    <name evidence="7" type="ORF">SNE35_12165</name>
</gene>
<accession>A0ABU5DG62</accession>
<feature type="transmembrane region" description="Helical" evidence="5">
    <location>
        <begin position="481"/>
        <end position="501"/>
    </location>
</feature>
<reference evidence="7 8" key="1">
    <citation type="submission" date="2023-11" db="EMBL/GenBank/DDBJ databases">
        <title>Paucibacter sp. nov., isolated from fresh soil in Korea.</title>
        <authorList>
            <person name="Le N.T.T."/>
        </authorList>
    </citation>
    <scope>NUCLEOTIDE SEQUENCE [LARGE SCALE GENOMIC DNA]</scope>
    <source>
        <strain evidence="7 8">R3-3</strain>
    </source>
</reference>
<feature type="transmembrane region" description="Helical" evidence="5">
    <location>
        <begin position="138"/>
        <end position="160"/>
    </location>
</feature>
<evidence type="ECO:0000313" key="8">
    <source>
        <dbReference type="Proteomes" id="UP001285263"/>
    </source>
</evidence>
<dbReference type="PANTHER" id="PTHR42718">
    <property type="entry name" value="MAJOR FACILITATOR SUPERFAMILY MULTIDRUG TRANSPORTER MFSC"/>
    <property type="match status" value="1"/>
</dbReference>
<feature type="transmembrane region" description="Helical" evidence="5">
    <location>
        <begin position="52"/>
        <end position="74"/>
    </location>
</feature>
<dbReference type="InterPro" id="IPR011701">
    <property type="entry name" value="MFS"/>
</dbReference>
<feature type="transmembrane region" description="Helical" evidence="5">
    <location>
        <begin position="166"/>
        <end position="187"/>
    </location>
</feature>
<keyword evidence="4 5" id="KW-0472">Membrane</keyword>
<organism evidence="7 8">
    <name type="scientific">Roseateles agri</name>
    <dbReference type="NCBI Taxonomy" id="3098619"/>
    <lineage>
        <taxon>Bacteria</taxon>
        <taxon>Pseudomonadati</taxon>
        <taxon>Pseudomonadota</taxon>
        <taxon>Betaproteobacteria</taxon>
        <taxon>Burkholderiales</taxon>
        <taxon>Sphaerotilaceae</taxon>
        <taxon>Roseateles</taxon>
    </lineage>
</organism>
<comment type="subcellular location">
    <subcellularLocation>
        <location evidence="1">Membrane</location>
        <topology evidence="1">Multi-pass membrane protein</topology>
    </subcellularLocation>
</comment>
<protein>
    <submittedName>
        <fullName evidence="7">MFS transporter</fullName>
    </submittedName>
</protein>
<evidence type="ECO:0000256" key="1">
    <source>
        <dbReference type="ARBA" id="ARBA00004141"/>
    </source>
</evidence>
<dbReference type="Proteomes" id="UP001285263">
    <property type="component" value="Unassembled WGS sequence"/>
</dbReference>
<evidence type="ECO:0000256" key="5">
    <source>
        <dbReference type="SAM" id="Phobius"/>
    </source>
</evidence>
<dbReference type="RefSeq" id="WP_320423177.1">
    <property type="nucleotide sequence ID" value="NZ_JAXCLA010000004.1"/>
</dbReference>
<dbReference type="CDD" id="cd17321">
    <property type="entry name" value="MFS_MMR_MDR_like"/>
    <property type="match status" value="1"/>
</dbReference>
<keyword evidence="3 5" id="KW-1133">Transmembrane helix</keyword>
<keyword evidence="2 5" id="KW-0812">Transmembrane</keyword>
<evidence type="ECO:0000256" key="3">
    <source>
        <dbReference type="ARBA" id="ARBA00022989"/>
    </source>
</evidence>
<feature type="transmembrane region" description="Helical" evidence="5">
    <location>
        <begin position="109"/>
        <end position="126"/>
    </location>
</feature>
<keyword evidence="8" id="KW-1185">Reference proteome</keyword>
<feature type="transmembrane region" description="Helical" evidence="5">
    <location>
        <begin position="296"/>
        <end position="321"/>
    </location>
</feature>
<dbReference type="PANTHER" id="PTHR42718:SF49">
    <property type="entry name" value="EXPORT PROTEIN"/>
    <property type="match status" value="1"/>
</dbReference>
<dbReference type="InterPro" id="IPR020846">
    <property type="entry name" value="MFS_dom"/>
</dbReference>
<dbReference type="SUPFAM" id="SSF103473">
    <property type="entry name" value="MFS general substrate transporter"/>
    <property type="match status" value="1"/>
</dbReference>
<evidence type="ECO:0000256" key="4">
    <source>
        <dbReference type="ARBA" id="ARBA00023136"/>
    </source>
</evidence>
<evidence type="ECO:0000313" key="7">
    <source>
        <dbReference type="EMBL" id="MDY0745267.1"/>
    </source>
</evidence>